<dbReference type="AlphaFoldDB" id="A0A9N8E4I8"/>
<reference evidence="1" key="1">
    <citation type="submission" date="2020-06" db="EMBL/GenBank/DDBJ databases">
        <authorList>
            <consortium name="Plant Systems Biology data submission"/>
        </authorList>
    </citation>
    <scope>NUCLEOTIDE SEQUENCE</scope>
    <source>
        <strain evidence="1">D6</strain>
    </source>
</reference>
<sequence length="126" mass="14541">MSTTSTAGTKTILTTPTDPRDRYVGIWKLVPRVAPWFMLGGVTTIRYNADGDLILHTEIEVGIQWLGIKKMMDSGFARVDEKGHFRCIHTKDHLEFQIHLDNENKADMKEYIGNKVTRHLQWIRES</sequence>
<dbReference type="Proteomes" id="UP001153069">
    <property type="component" value="Unassembled WGS sequence"/>
</dbReference>
<dbReference type="EMBL" id="CAICTM010000492">
    <property type="protein sequence ID" value="CAB9511609.1"/>
    <property type="molecule type" value="Genomic_DNA"/>
</dbReference>
<keyword evidence="2" id="KW-1185">Reference proteome</keyword>
<protein>
    <submittedName>
        <fullName evidence="1">Uncharacterized protein</fullName>
    </submittedName>
</protein>
<accession>A0A9N8E4I8</accession>
<organism evidence="1 2">
    <name type="scientific">Seminavis robusta</name>
    <dbReference type="NCBI Taxonomy" id="568900"/>
    <lineage>
        <taxon>Eukaryota</taxon>
        <taxon>Sar</taxon>
        <taxon>Stramenopiles</taxon>
        <taxon>Ochrophyta</taxon>
        <taxon>Bacillariophyta</taxon>
        <taxon>Bacillariophyceae</taxon>
        <taxon>Bacillariophycidae</taxon>
        <taxon>Naviculales</taxon>
        <taxon>Naviculaceae</taxon>
        <taxon>Seminavis</taxon>
    </lineage>
</organism>
<proteinExistence type="predicted"/>
<name>A0A9N8E4I8_9STRA</name>
<evidence type="ECO:0000313" key="2">
    <source>
        <dbReference type="Proteomes" id="UP001153069"/>
    </source>
</evidence>
<evidence type="ECO:0000313" key="1">
    <source>
        <dbReference type="EMBL" id="CAB9511609.1"/>
    </source>
</evidence>
<comment type="caution">
    <text evidence="1">The sequence shown here is derived from an EMBL/GenBank/DDBJ whole genome shotgun (WGS) entry which is preliminary data.</text>
</comment>
<gene>
    <name evidence="1" type="ORF">SEMRO_493_G154050.1</name>
</gene>